<dbReference type="RefSeq" id="WP_349683568.1">
    <property type="nucleotide sequence ID" value="NZ_JBEGDD010000002.1"/>
</dbReference>
<dbReference type="InterPro" id="IPR021647">
    <property type="entry name" value="CusF_Ec"/>
</dbReference>
<comment type="caution">
    <text evidence="2">The sequence shown here is derived from an EMBL/GenBank/DDBJ whole genome shotgun (WGS) entry which is preliminary data.</text>
</comment>
<accession>A0ABV1NMH4</accession>
<dbReference type="Pfam" id="PF11604">
    <property type="entry name" value="CusF_Ec"/>
    <property type="match status" value="1"/>
</dbReference>
<protein>
    <submittedName>
        <fullName evidence="2">Copper-binding protein</fullName>
    </submittedName>
</protein>
<organism evidence="2 3">
    <name type="scientific">Brevundimonas aurifodinae</name>
    <dbReference type="NCBI Taxonomy" id="1508312"/>
    <lineage>
        <taxon>Bacteria</taxon>
        <taxon>Pseudomonadati</taxon>
        <taxon>Pseudomonadota</taxon>
        <taxon>Alphaproteobacteria</taxon>
        <taxon>Caulobacterales</taxon>
        <taxon>Caulobacteraceae</taxon>
        <taxon>Brevundimonas</taxon>
    </lineage>
</organism>
<proteinExistence type="predicted"/>
<evidence type="ECO:0000313" key="2">
    <source>
        <dbReference type="EMBL" id="MEQ7154203.1"/>
    </source>
</evidence>
<dbReference type="EMBL" id="JBEGDD010000002">
    <property type="protein sequence ID" value="MEQ7154203.1"/>
    <property type="molecule type" value="Genomic_DNA"/>
</dbReference>
<sequence length="120" mass="12134">MFWVSTVLAIGLAGCGQPSTSGQDDATSAASETTASNGGERSQDEAAKTANGAGVITAVDPIAGTLTLDHEPIPAVGWPAMTMSFRASPAVIGEATVGDRVQFDLTVRGTTGEVTAIYPH</sequence>
<feature type="region of interest" description="Disordered" evidence="1">
    <location>
        <begin position="16"/>
        <end position="52"/>
    </location>
</feature>
<name>A0ABV1NMH4_9CAUL</name>
<evidence type="ECO:0000313" key="3">
    <source>
        <dbReference type="Proteomes" id="UP001445732"/>
    </source>
</evidence>
<reference evidence="2 3" key="1">
    <citation type="submission" date="2024-06" db="EMBL/GenBank/DDBJ databases">
        <title>Brevundimonas sp. C11.</title>
        <authorList>
            <person name="Maltman C."/>
        </authorList>
    </citation>
    <scope>NUCLEOTIDE SEQUENCE [LARGE SCALE GENOMIC DNA]</scope>
    <source>
        <strain evidence="2 3">C11</strain>
    </source>
</reference>
<dbReference type="Proteomes" id="UP001445732">
    <property type="component" value="Unassembled WGS sequence"/>
</dbReference>
<keyword evidence="3" id="KW-1185">Reference proteome</keyword>
<gene>
    <name evidence="2" type="ORF">ABN401_03135</name>
</gene>
<dbReference type="InterPro" id="IPR042230">
    <property type="entry name" value="CusF_sf"/>
</dbReference>
<feature type="compositionally biased region" description="Low complexity" evidence="1">
    <location>
        <begin position="26"/>
        <end position="36"/>
    </location>
</feature>
<dbReference type="Gene3D" id="2.40.50.320">
    <property type="entry name" value="Copper binding periplasmic protein CusF"/>
    <property type="match status" value="1"/>
</dbReference>
<evidence type="ECO:0000256" key="1">
    <source>
        <dbReference type="SAM" id="MobiDB-lite"/>
    </source>
</evidence>